<dbReference type="InterPro" id="IPR011009">
    <property type="entry name" value="Kinase-like_dom_sf"/>
</dbReference>
<dbReference type="GO" id="GO:0005524">
    <property type="term" value="F:ATP binding"/>
    <property type="evidence" value="ECO:0007669"/>
    <property type="project" value="UniProtKB-UniRule"/>
</dbReference>
<dbReference type="InterPro" id="IPR000095">
    <property type="entry name" value="CRIB_dom"/>
</dbReference>
<dbReference type="CDD" id="cd20809">
    <property type="entry name" value="C1_MRCK"/>
    <property type="match status" value="1"/>
</dbReference>
<dbReference type="InterPro" id="IPR000719">
    <property type="entry name" value="Prot_kinase_dom"/>
</dbReference>
<evidence type="ECO:0000259" key="18">
    <source>
        <dbReference type="PROSITE" id="PS50003"/>
    </source>
</evidence>
<dbReference type="GO" id="GO:0031032">
    <property type="term" value="P:actomyosin structure organization"/>
    <property type="evidence" value="ECO:0007669"/>
    <property type="project" value="TreeGrafter"/>
</dbReference>
<keyword evidence="4" id="KW-0597">Phosphoprotein</keyword>
<dbReference type="Pfam" id="PF25346">
    <property type="entry name" value="PH_MRCK"/>
    <property type="match status" value="1"/>
</dbReference>
<dbReference type="CDD" id="cd00132">
    <property type="entry name" value="CRIB"/>
    <property type="match status" value="1"/>
</dbReference>
<keyword evidence="12 16" id="KW-0175">Coiled coil</keyword>
<keyword evidence="6" id="KW-0479">Metal-binding</keyword>
<dbReference type="InterPro" id="IPR017441">
    <property type="entry name" value="Protein_kinase_ATP_BS"/>
</dbReference>
<keyword evidence="5" id="KW-0808">Transferase</keyword>
<dbReference type="GO" id="GO:0004674">
    <property type="term" value="F:protein serine/threonine kinase activity"/>
    <property type="evidence" value="ECO:0007669"/>
    <property type="project" value="UniProtKB-KW"/>
</dbReference>
<dbReference type="PROSITE" id="PS50219">
    <property type="entry name" value="CNH"/>
    <property type="match status" value="1"/>
</dbReference>
<feature type="compositionally biased region" description="Polar residues" evidence="17">
    <location>
        <begin position="1579"/>
        <end position="1590"/>
    </location>
</feature>
<dbReference type="SUPFAM" id="SSF69322">
    <property type="entry name" value="Tricorn protease domain 2"/>
    <property type="match status" value="1"/>
</dbReference>
<dbReference type="SUPFAM" id="SSF56112">
    <property type="entry name" value="Protein kinase-like (PK-like)"/>
    <property type="match status" value="1"/>
</dbReference>
<name>A0A1D1W3Y2_RAMVA</name>
<comment type="catalytic activity">
    <reaction evidence="14">
        <text>L-seryl-[protein] + ATP = O-phospho-L-seryl-[protein] + ADP + H(+)</text>
        <dbReference type="Rhea" id="RHEA:17989"/>
        <dbReference type="Rhea" id="RHEA-COMP:9863"/>
        <dbReference type="Rhea" id="RHEA-COMP:11604"/>
        <dbReference type="ChEBI" id="CHEBI:15378"/>
        <dbReference type="ChEBI" id="CHEBI:29999"/>
        <dbReference type="ChEBI" id="CHEBI:30616"/>
        <dbReference type="ChEBI" id="CHEBI:83421"/>
        <dbReference type="ChEBI" id="CHEBI:456216"/>
        <dbReference type="EC" id="2.7.11.1"/>
    </reaction>
</comment>
<evidence type="ECO:0000256" key="15">
    <source>
        <dbReference type="PROSITE-ProRule" id="PRU10141"/>
    </source>
</evidence>
<evidence type="ECO:0000256" key="12">
    <source>
        <dbReference type="ARBA" id="ARBA00023054"/>
    </source>
</evidence>
<dbReference type="SMART" id="SM00133">
    <property type="entry name" value="S_TK_X"/>
    <property type="match status" value="1"/>
</dbReference>
<dbReference type="Pfam" id="PF15796">
    <property type="entry name" value="KELK"/>
    <property type="match status" value="1"/>
</dbReference>
<dbReference type="InterPro" id="IPR031597">
    <property type="entry name" value="KELK"/>
</dbReference>
<dbReference type="Gene3D" id="3.30.60.20">
    <property type="match status" value="1"/>
</dbReference>
<proteinExistence type="inferred from homology"/>
<dbReference type="GO" id="GO:0106310">
    <property type="term" value="F:protein serine kinase activity"/>
    <property type="evidence" value="ECO:0007669"/>
    <property type="project" value="RHEA"/>
</dbReference>
<evidence type="ECO:0000256" key="17">
    <source>
        <dbReference type="SAM" id="MobiDB-lite"/>
    </source>
</evidence>
<comment type="similarity">
    <text evidence="1">Belongs to the protein kinase superfamily. AGC Ser/Thr protein kinase family. DMPK subfamily.</text>
</comment>
<dbReference type="OrthoDB" id="10047816at2759"/>
<dbReference type="Proteomes" id="UP000186922">
    <property type="component" value="Unassembled WGS sequence"/>
</dbReference>
<dbReference type="EC" id="2.7.11.1" evidence="2"/>
<dbReference type="InterPro" id="IPR008271">
    <property type="entry name" value="Ser/Thr_kinase_AS"/>
</dbReference>
<dbReference type="FunFam" id="1.10.510.10:FF:000014">
    <property type="entry name" value="Non-specific serine/threonine protein kinase"/>
    <property type="match status" value="1"/>
</dbReference>
<feature type="domain" description="Phorbol-ester/DAG-type" evidence="20">
    <location>
        <begin position="989"/>
        <end position="1039"/>
    </location>
</feature>
<dbReference type="Gene3D" id="3.30.200.20">
    <property type="entry name" value="Phosphorylase Kinase, domain 1"/>
    <property type="match status" value="1"/>
</dbReference>
<dbReference type="PROSITE" id="PS50081">
    <property type="entry name" value="ZF_DAG_PE_2"/>
    <property type="match status" value="1"/>
</dbReference>
<evidence type="ECO:0000256" key="7">
    <source>
        <dbReference type="ARBA" id="ARBA00022741"/>
    </source>
</evidence>
<dbReference type="PROSITE" id="PS50108">
    <property type="entry name" value="CRIB"/>
    <property type="match status" value="1"/>
</dbReference>
<dbReference type="PANTHER" id="PTHR22988:SF66">
    <property type="entry name" value="SERINE_THREONINE-PROTEIN KINASE GENGHIS KHAN"/>
    <property type="match status" value="1"/>
</dbReference>
<comment type="caution">
    <text evidence="24">The sequence shown here is derived from an EMBL/GenBank/DDBJ whole genome shotgun (WGS) entry which is preliminary data.</text>
</comment>
<dbReference type="InterPro" id="IPR017892">
    <property type="entry name" value="Pkinase_C"/>
</dbReference>
<evidence type="ECO:0000256" key="16">
    <source>
        <dbReference type="SAM" id="Coils"/>
    </source>
</evidence>
<evidence type="ECO:0000259" key="19">
    <source>
        <dbReference type="PROSITE" id="PS50011"/>
    </source>
</evidence>
<keyword evidence="7 15" id="KW-0547">Nucleotide-binding</keyword>
<dbReference type="SMART" id="SM00036">
    <property type="entry name" value="CNH"/>
    <property type="match status" value="1"/>
</dbReference>
<evidence type="ECO:0000259" key="23">
    <source>
        <dbReference type="PROSITE" id="PS51285"/>
    </source>
</evidence>
<evidence type="ECO:0000256" key="10">
    <source>
        <dbReference type="ARBA" id="ARBA00022833"/>
    </source>
</evidence>
<dbReference type="SUPFAM" id="SSF57889">
    <property type="entry name" value="Cysteine-rich domain"/>
    <property type="match status" value="1"/>
</dbReference>
<dbReference type="FunFam" id="3.30.200.20:FF:001055">
    <property type="entry name" value="Serine/threonine-protein kinase MRCK beta"/>
    <property type="match status" value="1"/>
</dbReference>
<evidence type="ECO:0000256" key="11">
    <source>
        <dbReference type="ARBA" id="ARBA00022840"/>
    </source>
</evidence>
<evidence type="ECO:0000259" key="21">
    <source>
        <dbReference type="PROSITE" id="PS50108"/>
    </source>
</evidence>
<dbReference type="InterPro" id="IPR001180">
    <property type="entry name" value="CNH_dom"/>
</dbReference>
<dbReference type="GO" id="GO:0008270">
    <property type="term" value="F:zinc ion binding"/>
    <property type="evidence" value="ECO:0007669"/>
    <property type="project" value="UniProtKB-KW"/>
</dbReference>
<feature type="compositionally biased region" description="Low complexity" evidence="17">
    <location>
        <begin position="1512"/>
        <end position="1525"/>
    </location>
</feature>
<evidence type="ECO:0000256" key="9">
    <source>
        <dbReference type="ARBA" id="ARBA00022777"/>
    </source>
</evidence>
<dbReference type="InterPro" id="IPR011993">
    <property type="entry name" value="PH-like_dom_sf"/>
</dbReference>
<dbReference type="CDD" id="cd01243">
    <property type="entry name" value="PH_MRCK"/>
    <property type="match status" value="1"/>
</dbReference>
<feature type="coiled-coil region" evidence="16">
    <location>
        <begin position="436"/>
        <end position="463"/>
    </location>
</feature>
<dbReference type="InterPro" id="IPR000961">
    <property type="entry name" value="AGC-kinase_C"/>
</dbReference>
<dbReference type="PROSITE" id="PS50003">
    <property type="entry name" value="PH_DOMAIN"/>
    <property type="match status" value="1"/>
</dbReference>
<evidence type="ECO:0000256" key="2">
    <source>
        <dbReference type="ARBA" id="ARBA00012513"/>
    </source>
</evidence>
<evidence type="ECO:0000256" key="13">
    <source>
        <dbReference type="ARBA" id="ARBA00047899"/>
    </source>
</evidence>
<dbReference type="STRING" id="947166.A0A1D1W3Y2"/>
<dbReference type="PROSITE" id="PS50011">
    <property type="entry name" value="PROTEIN_KINASE_DOM"/>
    <property type="match status" value="1"/>
</dbReference>
<feature type="domain" description="PH" evidence="18">
    <location>
        <begin position="1059"/>
        <end position="1177"/>
    </location>
</feature>
<feature type="domain" description="Protein kinase" evidence="19">
    <location>
        <begin position="77"/>
        <end position="344"/>
    </location>
</feature>
<feature type="binding site" evidence="15">
    <location>
        <position position="106"/>
    </location>
    <ligand>
        <name>ATP</name>
        <dbReference type="ChEBI" id="CHEBI:30616"/>
    </ligand>
</feature>
<dbReference type="InterPro" id="IPR057529">
    <property type="entry name" value="MRCK/ROCK_PH"/>
</dbReference>
<evidence type="ECO:0000259" key="20">
    <source>
        <dbReference type="PROSITE" id="PS50081"/>
    </source>
</evidence>
<reference evidence="24 25" key="1">
    <citation type="journal article" date="2016" name="Nat. Commun.">
        <title>Extremotolerant tardigrade genome and improved radiotolerance of human cultured cells by tardigrade-unique protein.</title>
        <authorList>
            <person name="Hashimoto T."/>
            <person name="Horikawa D.D."/>
            <person name="Saito Y."/>
            <person name="Kuwahara H."/>
            <person name="Kozuka-Hata H."/>
            <person name="Shin-I T."/>
            <person name="Minakuchi Y."/>
            <person name="Ohishi K."/>
            <person name="Motoyama A."/>
            <person name="Aizu T."/>
            <person name="Enomoto A."/>
            <person name="Kondo K."/>
            <person name="Tanaka S."/>
            <person name="Hara Y."/>
            <person name="Koshikawa S."/>
            <person name="Sagara H."/>
            <person name="Miura T."/>
            <person name="Yokobori S."/>
            <person name="Miyagawa K."/>
            <person name="Suzuki Y."/>
            <person name="Kubo T."/>
            <person name="Oyama M."/>
            <person name="Kohara Y."/>
            <person name="Fujiyama A."/>
            <person name="Arakawa K."/>
            <person name="Katayama T."/>
            <person name="Toyoda A."/>
            <person name="Kunieda T."/>
        </authorList>
    </citation>
    <scope>NUCLEOTIDE SEQUENCE [LARGE SCALE GENOMIC DNA]</scope>
    <source>
        <strain evidence="24 25">YOKOZUNA-1</strain>
    </source>
</reference>
<accession>A0A1D1W3Y2</accession>
<dbReference type="Pfam" id="PF00433">
    <property type="entry name" value="Pkinase_C"/>
    <property type="match status" value="1"/>
</dbReference>
<gene>
    <name evidence="24" type="primary">RvY_17762-1</name>
    <name evidence="24" type="synonym">RvY_17762.1</name>
    <name evidence="24" type="ORF">RvY_17762</name>
</gene>
<dbReference type="SMART" id="SM00233">
    <property type="entry name" value="PH"/>
    <property type="match status" value="1"/>
</dbReference>
<evidence type="ECO:0000313" key="25">
    <source>
        <dbReference type="Proteomes" id="UP000186922"/>
    </source>
</evidence>
<keyword evidence="25" id="KW-1185">Reference proteome</keyword>
<evidence type="ECO:0000256" key="4">
    <source>
        <dbReference type="ARBA" id="ARBA00022553"/>
    </source>
</evidence>
<dbReference type="EMBL" id="BDGG01000016">
    <property type="protein sequence ID" value="GAV07996.1"/>
    <property type="molecule type" value="Genomic_DNA"/>
</dbReference>
<feature type="domain" description="CNH" evidence="22">
    <location>
        <begin position="1203"/>
        <end position="1482"/>
    </location>
</feature>
<dbReference type="GO" id="GO:0005737">
    <property type="term" value="C:cytoplasm"/>
    <property type="evidence" value="ECO:0007669"/>
    <property type="project" value="TreeGrafter"/>
</dbReference>
<dbReference type="PROSITE" id="PS00108">
    <property type="entry name" value="PROTEIN_KINASE_ST"/>
    <property type="match status" value="1"/>
</dbReference>
<evidence type="ECO:0000256" key="14">
    <source>
        <dbReference type="ARBA" id="ARBA00048679"/>
    </source>
</evidence>
<protein>
    <recommendedName>
        <fullName evidence="2">non-specific serine/threonine protein kinase</fullName>
        <ecNumber evidence="2">2.7.11.1</ecNumber>
    </recommendedName>
</protein>
<feature type="coiled-coil region" evidence="16">
    <location>
        <begin position="673"/>
        <end position="832"/>
    </location>
</feature>
<evidence type="ECO:0000313" key="24">
    <source>
        <dbReference type="EMBL" id="GAV07996.1"/>
    </source>
</evidence>
<feature type="coiled-coil region" evidence="16">
    <location>
        <begin position="522"/>
        <end position="647"/>
    </location>
</feature>
<comment type="catalytic activity">
    <reaction evidence="13">
        <text>L-threonyl-[protein] + ATP = O-phospho-L-threonyl-[protein] + ADP + H(+)</text>
        <dbReference type="Rhea" id="RHEA:46608"/>
        <dbReference type="Rhea" id="RHEA-COMP:11060"/>
        <dbReference type="Rhea" id="RHEA-COMP:11605"/>
        <dbReference type="ChEBI" id="CHEBI:15378"/>
        <dbReference type="ChEBI" id="CHEBI:30013"/>
        <dbReference type="ChEBI" id="CHEBI:30616"/>
        <dbReference type="ChEBI" id="CHEBI:61977"/>
        <dbReference type="ChEBI" id="CHEBI:456216"/>
        <dbReference type="EC" id="2.7.11.1"/>
    </reaction>
</comment>
<evidence type="ECO:0000259" key="22">
    <source>
        <dbReference type="PROSITE" id="PS50219"/>
    </source>
</evidence>
<dbReference type="SMART" id="SM00220">
    <property type="entry name" value="S_TKc"/>
    <property type="match status" value="1"/>
</dbReference>
<evidence type="ECO:0000256" key="6">
    <source>
        <dbReference type="ARBA" id="ARBA00022723"/>
    </source>
</evidence>
<keyword evidence="8" id="KW-0863">Zinc-finger</keyword>
<evidence type="ECO:0000256" key="8">
    <source>
        <dbReference type="ARBA" id="ARBA00022771"/>
    </source>
</evidence>
<dbReference type="Pfam" id="PF00130">
    <property type="entry name" value="C1_1"/>
    <property type="match status" value="1"/>
</dbReference>
<keyword evidence="9" id="KW-0418">Kinase</keyword>
<feature type="region of interest" description="Disordered" evidence="17">
    <location>
        <begin position="1548"/>
        <end position="1672"/>
    </location>
</feature>
<dbReference type="GO" id="GO:0005856">
    <property type="term" value="C:cytoskeleton"/>
    <property type="evidence" value="ECO:0007669"/>
    <property type="project" value="TreeGrafter"/>
</dbReference>
<dbReference type="InterPro" id="IPR001849">
    <property type="entry name" value="PH_domain"/>
</dbReference>
<dbReference type="PROSITE" id="PS51285">
    <property type="entry name" value="AGC_KINASE_CTER"/>
    <property type="match status" value="1"/>
</dbReference>
<dbReference type="CDD" id="cd05597">
    <property type="entry name" value="STKc_DMPK_like"/>
    <property type="match status" value="1"/>
</dbReference>
<feature type="domain" description="AGC-kinase C-terminal" evidence="23">
    <location>
        <begin position="345"/>
        <end position="415"/>
    </location>
</feature>
<evidence type="ECO:0000256" key="3">
    <source>
        <dbReference type="ARBA" id="ARBA00022527"/>
    </source>
</evidence>
<keyword evidence="11 15" id="KW-0067">ATP-binding</keyword>
<dbReference type="PANTHER" id="PTHR22988">
    <property type="entry name" value="MYOTONIC DYSTROPHY S/T KINASE-RELATED"/>
    <property type="match status" value="1"/>
</dbReference>
<dbReference type="SUPFAM" id="SSF50729">
    <property type="entry name" value="PH domain-like"/>
    <property type="match status" value="1"/>
</dbReference>
<feature type="domain" description="CRIB" evidence="21">
    <location>
        <begin position="1560"/>
        <end position="1573"/>
    </location>
</feature>
<dbReference type="InterPro" id="IPR046349">
    <property type="entry name" value="C1-like_sf"/>
</dbReference>
<evidence type="ECO:0000256" key="1">
    <source>
        <dbReference type="ARBA" id="ARBA00005719"/>
    </source>
</evidence>
<feature type="coiled-coil region" evidence="16">
    <location>
        <begin position="885"/>
        <end position="926"/>
    </location>
</feature>
<dbReference type="Gene3D" id="2.30.29.30">
    <property type="entry name" value="Pleckstrin-homology domain (PH domain)/Phosphotyrosine-binding domain (PTB)"/>
    <property type="match status" value="1"/>
</dbReference>
<dbReference type="SMART" id="SM00109">
    <property type="entry name" value="C1"/>
    <property type="match status" value="1"/>
</dbReference>
<dbReference type="Gene3D" id="1.10.510.10">
    <property type="entry name" value="Transferase(Phosphotransferase) domain 1"/>
    <property type="match status" value="1"/>
</dbReference>
<organism evidence="24 25">
    <name type="scientific">Ramazzottius varieornatus</name>
    <name type="common">Water bear</name>
    <name type="synonym">Tardigrade</name>
    <dbReference type="NCBI Taxonomy" id="947166"/>
    <lineage>
        <taxon>Eukaryota</taxon>
        <taxon>Metazoa</taxon>
        <taxon>Ecdysozoa</taxon>
        <taxon>Tardigrada</taxon>
        <taxon>Eutardigrada</taxon>
        <taxon>Parachela</taxon>
        <taxon>Hypsibioidea</taxon>
        <taxon>Ramazzottiidae</taxon>
        <taxon>Ramazzottius</taxon>
    </lineage>
</organism>
<keyword evidence="10" id="KW-0862">Zinc</keyword>
<sequence length="1672" mass="189035">MSAEVRLHQLEQLLLKGPLVYPETAVSVETLLDVLILLYDECVRSTLKKERTFTEFIEHVKPVVTKVKQLRLVRDDFEFLKVIGRGAFGEVAVVRMKTTDKIYAMKILHKWEMLKRAETACFKEERDVLVNGDGKWITNLHYAFQDDEYLYLVMDYYCGGDLLTLLMKFNDRLPEEMAKFYVAEMILAVESIHDLRYVHRDIKPDNVVLDANGHIRLADFGSCLKLLSDGTVQCKTTVGTPDYISPEILQAMEDGRGRYGPECDWWSLGICMYEMLFGVTPFYAESLLETYARIMNHQKYLTFSTEDGPEVSEHAKDLMRRLICNSEHRLGKNGLKDFSNHPFFQGINWKTLREDTPPYIPDVSSPTDTSNFDIEEGDVKQSPTKPPNANAVFSGLHLPFAGFTYTGGSRLSDMKSLLDGLETVDSGQTPVQGLTAEAYERRIQRLESDKTELTRKLMESTHALQNVVHGKLPTQPVQDPGVPDIDVAQMKKDLSARDERVHMLEAQVKDLLAAKVDADKKVEKLQSSEDKLRQSVELMESDQKGFKLAKEKFNRDLMEVEERLQAQGRELRDEATKLKNANAEIADLTEKIDELRSGKQKLTRLLKEKDDELEKSNTKVESLRQDIKRADALRKELETRNEVLNIDVAHRRGSVDCHRMNGHSGPAGDSEQNQQLRDEVTRLKSEMKALASGREQDRLRFAEEVDQLRKETANVEQQREHLQREIKKMEDHQEAIKIALKIQGDERVRIVRRDCDIQLEATEGELHRQKRENDRLEQELVNLHDEINQMKEGKTEATRKLLQNVTDINQMLSNEQNARQYLQALIARLSDEVEMVKSSNNLTVTISDATWKNRKSQKLNKMELLNLQSSLKSEIQAKEQMHLEMLKLRTEVANVTKKLNEADQIIADLRSELVEKDGQLSEMRTRLELGGNASDSQPSILDRFLKDAAATARKVPETTSICETETRPLSSYTYESDQTQPLPGPPSHVHKFTVQTFSTPMKCTACSSLMVGLIRQGYFCSVCKIACHTHCANQVPAQCPPHPNQAKRPLGIDPKRGVGTAYEGYLRVPKPGGVKKGWSKQYVVVCDYKLFLYDLLTDKNQQPSNIVSQVLDMRDEDFAVAAVTEADVIHANKRDLNRIFRVTTSIVSPGFGHQTLLLADSENERNKWVVALTELSRILRKNALPTKTIFRPKELIDESLSIVKNFTSAAIIDKGRLIAGTEEGLFCVDLEREEVLRIGDTRKVMQIDYVDEEQLIVVISGKQHCVRLIPIGALDGYGVEWIKLTDTKGCTVCCMGNPGGASRTLLCVAMKRHVLIYEITRDKGRHRRLREIPLDYTPQCLNVRGEKLFVGFPSTFGVFSLLDDTASYLITRDFYGAKDDVASLPRFLLHENLDALMAVDISEKEYLFIFNELGIYLDERGRTSRSKEIMFTAPPVAVAFSRPHLLIYTETHIAVYDVVSGDWIQTMNLRRARPLCLDGALSLVCPNDSPVVVYLRDMQLPADLISARDSPTNQSSASRRSTSANRLGTQRKLRKWSLKSKEVVKQNLSRMPVDRRSRLISGPSDFNHVSHVGPADRGQIQQLMGSNSTPGRPPFPSRTPLSPLRVSASATSAGELGQSRSVPFMADLAPPAVPSSMLPSQSGHIEPNSRDFGTFSSQSSSSSSNRDNNTFS</sequence>
<dbReference type="Pfam" id="PF00780">
    <property type="entry name" value="CNH"/>
    <property type="match status" value="1"/>
</dbReference>
<keyword evidence="3" id="KW-0723">Serine/threonine-protein kinase</keyword>
<dbReference type="PROSITE" id="PS00107">
    <property type="entry name" value="PROTEIN_KINASE_ATP"/>
    <property type="match status" value="1"/>
</dbReference>
<dbReference type="InterPro" id="IPR002219">
    <property type="entry name" value="PKC_DAG/PE"/>
</dbReference>
<evidence type="ECO:0000256" key="5">
    <source>
        <dbReference type="ARBA" id="ARBA00022679"/>
    </source>
</evidence>
<dbReference type="Pfam" id="PF00069">
    <property type="entry name" value="Pkinase"/>
    <property type="match status" value="1"/>
</dbReference>
<dbReference type="PROSITE" id="PS00479">
    <property type="entry name" value="ZF_DAG_PE_1"/>
    <property type="match status" value="1"/>
</dbReference>
<dbReference type="InterPro" id="IPR050839">
    <property type="entry name" value="Rho-assoc_Ser/Thr_Kinase"/>
</dbReference>
<feature type="region of interest" description="Disordered" evidence="17">
    <location>
        <begin position="1505"/>
        <end position="1531"/>
    </location>
</feature>